<keyword evidence="4" id="KW-1185">Reference proteome</keyword>
<dbReference type="EMBL" id="FMHZ01000002">
    <property type="protein sequence ID" value="SCL66360.1"/>
    <property type="molecule type" value="Genomic_DNA"/>
</dbReference>
<protein>
    <submittedName>
        <fullName evidence="3">Uncharacterized protein</fullName>
    </submittedName>
</protein>
<gene>
    <name evidence="3" type="ORF">GA0070606_4308</name>
</gene>
<evidence type="ECO:0000313" key="4">
    <source>
        <dbReference type="Proteomes" id="UP000199001"/>
    </source>
</evidence>
<dbReference type="Proteomes" id="UP000199001">
    <property type="component" value="Unassembled WGS sequence"/>
</dbReference>
<dbReference type="RefSeq" id="WP_091103373.1">
    <property type="nucleotide sequence ID" value="NZ_FMHZ01000002.1"/>
</dbReference>
<evidence type="ECO:0000256" key="2">
    <source>
        <dbReference type="SAM" id="Phobius"/>
    </source>
</evidence>
<feature type="compositionally biased region" description="Low complexity" evidence="1">
    <location>
        <begin position="375"/>
        <end position="390"/>
    </location>
</feature>
<dbReference type="OrthoDB" id="3365614at2"/>
<feature type="region of interest" description="Disordered" evidence="1">
    <location>
        <begin position="321"/>
        <end position="400"/>
    </location>
</feature>
<feature type="transmembrane region" description="Helical" evidence="2">
    <location>
        <begin position="44"/>
        <end position="62"/>
    </location>
</feature>
<keyword evidence="2" id="KW-1133">Transmembrane helix</keyword>
<keyword evidence="2" id="KW-0812">Transmembrane</keyword>
<evidence type="ECO:0000256" key="1">
    <source>
        <dbReference type="SAM" id="MobiDB-lite"/>
    </source>
</evidence>
<dbReference type="STRING" id="47855.GA0070606_4308"/>
<evidence type="ECO:0000313" key="3">
    <source>
        <dbReference type="EMBL" id="SCL66360.1"/>
    </source>
</evidence>
<dbReference type="AlphaFoldDB" id="A0A1C6VKC3"/>
<sequence>MSEDEDRIVGLLRGLDVDPGRPTRVDLAGAVREARRRRRSRRTMSASAAGLAVVAAAAVPLLPGGGPQADRPVTVWPAAPSAAGRPSPVAAGPTACVVEHLTVPSGHARSMVTGGDPTGRFLVGRSYPVDDRGALVIIWDGGQAREYRLPGAEQRLVDVSPTGLAVGSTYVDNRPQPWIVRDGRPAPLSGVREGEATAVSEDGRVVGARLVDDRQLPVLWPSPDTPPVELPLPGSGWAGTAVGVDSDGTVVGKLQDGPHGGFRAVVWRAGGGPEVLPLPEVEGGTATEFVPHTFQGGWITGTAIRAVSGARYDQPARYHLPTGRYESLPWPTTPSLRPTPSDGGAAPGGVAPPPLAGNGPVADVPPPGSPGDGAPGPSSDASTTPSPSAGNAGGPAWHGFVTNAGNGRGWVVGATRERRAGLLTDARLVSLPGRDEDPGRDGALAVTVSDDGRVIGGQLHADQNGRGTTTTAVRWRCR</sequence>
<keyword evidence="2" id="KW-0472">Membrane</keyword>
<accession>A0A1C6VKC3</accession>
<reference evidence="4" key="1">
    <citation type="submission" date="2016-06" db="EMBL/GenBank/DDBJ databases">
        <authorList>
            <person name="Varghese N."/>
            <person name="Submissions Spin"/>
        </authorList>
    </citation>
    <scope>NUCLEOTIDE SEQUENCE [LARGE SCALE GENOMIC DNA]</scope>
    <source>
        <strain evidence="4">DSM 43903</strain>
    </source>
</reference>
<organism evidence="3 4">
    <name type="scientific">Micromonospora citrea</name>
    <dbReference type="NCBI Taxonomy" id="47855"/>
    <lineage>
        <taxon>Bacteria</taxon>
        <taxon>Bacillati</taxon>
        <taxon>Actinomycetota</taxon>
        <taxon>Actinomycetes</taxon>
        <taxon>Micromonosporales</taxon>
        <taxon>Micromonosporaceae</taxon>
        <taxon>Micromonospora</taxon>
    </lineage>
</organism>
<name>A0A1C6VKC3_9ACTN</name>
<proteinExistence type="predicted"/>